<protein>
    <submittedName>
        <fullName evidence="1">Uncharacterized protein</fullName>
    </submittedName>
</protein>
<proteinExistence type="predicted"/>
<dbReference type="Proteomes" id="UP001500124">
    <property type="component" value="Unassembled WGS sequence"/>
</dbReference>
<reference evidence="2" key="1">
    <citation type="journal article" date="2019" name="Int. J. Syst. Evol. Microbiol.">
        <title>The Global Catalogue of Microorganisms (GCM) 10K type strain sequencing project: providing services to taxonomists for standard genome sequencing and annotation.</title>
        <authorList>
            <consortium name="The Broad Institute Genomics Platform"/>
            <consortium name="The Broad Institute Genome Sequencing Center for Infectious Disease"/>
            <person name="Wu L."/>
            <person name="Ma J."/>
        </authorList>
    </citation>
    <scope>NUCLEOTIDE SEQUENCE [LARGE SCALE GENOMIC DNA]</scope>
    <source>
        <strain evidence="2">JCM 18410</strain>
    </source>
</reference>
<evidence type="ECO:0000313" key="1">
    <source>
        <dbReference type="EMBL" id="GAA5078611.1"/>
    </source>
</evidence>
<comment type="caution">
    <text evidence="1">The sequence shown here is derived from an EMBL/GenBank/DDBJ whole genome shotgun (WGS) entry which is preliminary data.</text>
</comment>
<sequence length="111" mass="11388">MARTALTPQRFATTGLAPSYVTPDAAGVSLRSSGKQLLHVKNGSGSSVTVTLKIGKTVEGQSVTSPTVTVAAGADQFFGPFSDNYEQPDGTDTVFVDFSAVTSVTVACLSL</sequence>
<dbReference type="EMBL" id="BAABKC010000128">
    <property type="protein sequence ID" value="GAA5078611.1"/>
    <property type="molecule type" value="Genomic_DNA"/>
</dbReference>
<dbReference type="RefSeq" id="WP_345672101.1">
    <property type="nucleotide sequence ID" value="NZ_BAABKC010000128.1"/>
</dbReference>
<name>A0ABP9LL21_9ACTN</name>
<gene>
    <name evidence="1" type="ORF">GCM10023336_70500</name>
</gene>
<accession>A0ABP9LL21</accession>
<keyword evidence="2" id="KW-1185">Reference proteome</keyword>
<organism evidence="1 2">
    <name type="scientific">Streptomyces similanensis</name>
    <dbReference type="NCBI Taxonomy" id="1274988"/>
    <lineage>
        <taxon>Bacteria</taxon>
        <taxon>Bacillati</taxon>
        <taxon>Actinomycetota</taxon>
        <taxon>Actinomycetes</taxon>
        <taxon>Kitasatosporales</taxon>
        <taxon>Streptomycetaceae</taxon>
        <taxon>Streptomyces</taxon>
    </lineage>
</organism>
<evidence type="ECO:0000313" key="2">
    <source>
        <dbReference type="Proteomes" id="UP001500124"/>
    </source>
</evidence>